<dbReference type="SUPFAM" id="SSF51556">
    <property type="entry name" value="Metallo-dependent hydrolases"/>
    <property type="match status" value="1"/>
</dbReference>
<dbReference type="PANTHER" id="PTHR43114">
    <property type="entry name" value="ADENINE DEAMINASE"/>
    <property type="match status" value="1"/>
</dbReference>
<keyword evidence="3" id="KW-0479">Metal-binding</keyword>
<keyword evidence="8" id="KW-1185">Reference proteome</keyword>
<evidence type="ECO:0000256" key="5">
    <source>
        <dbReference type="ARBA" id="ARBA00022833"/>
    </source>
</evidence>
<dbReference type="InterPro" id="IPR032466">
    <property type="entry name" value="Metal_Hydrolase"/>
</dbReference>
<evidence type="ECO:0000313" key="8">
    <source>
        <dbReference type="Proteomes" id="UP001500618"/>
    </source>
</evidence>
<dbReference type="PANTHER" id="PTHR43114:SF6">
    <property type="entry name" value="ADENINE DEAMINASE"/>
    <property type="match status" value="1"/>
</dbReference>
<evidence type="ECO:0000259" key="6">
    <source>
        <dbReference type="Pfam" id="PF00962"/>
    </source>
</evidence>
<accession>A0ABP4TJ98</accession>
<keyword evidence="4" id="KW-0378">Hydrolase</keyword>
<dbReference type="NCBIfam" id="TIGR01430">
    <property type="entry name" value="aden_deam"/>
    <property type="match status" value="1"/>
</dbReference>
<reference evidence="8" key="1">
    <citation type="journal article" date="2019" name="Int. J. Syst. Evol. Microbiol.">
        <title>The Global Catalogue of Microorganisms (GCM) 10K type strain sequencing project: providing services to taxonomists for standard genome sequencing and annotation.</title>
        <authorList>
            <consortium name="The Broad Institute Genomics Platform"/>
            <consortium name="The Broad Institute Genome Sequencing Center for Infectious Disease"/>
            <person name="Wu L."/>
            <person name="Ma J."/>
        </authorList>
    </citation>
    <scope>NUCLEOTIDE SEQUENCE [LARGE SCALE GENOMIC DNA]</scope>
    <source>
        <strain evidence="8">JCM 14718</strain>
    </source>
</reference>
<evidence type="ECO:0000256" key="4">
    <source>
        <dbReference type="ARBA" id="ARBA00022801"/>
    </source>
</evidence>
<dbReference type="Pfam" id="PF00962">
    <property type="entry name" value="A_deaminase"/>
    <property type="match status" value="1"/>
</dbReference>
<dbReference type="InterPro" id="IPR001365">
    <property type="entry name" value="A_deaminase_dom"/>
</dbReference>
<evidence type="ECO:0000256" key="1">
    <source>
        <dbReference type="ARBA" id="ARBA00001947"/>
    </source>
</evidence>
<keyword evidence="5" id="KW-0862">Zinc</keyword>
<evidence type="ECO:0000256" key="2">
    <source>
        <dbReference type="ARBA" id="ARBA00006676"/>
    </source>
</evidence>
<dbReference type="NCBIfam" id="NF006854">
    <property type="entry name" value="PRK09358.3-1"/>
    <property type="match status" value="1"/>
</dbReference>
<feature type="domain" description="Adenosine deaminase" evidence="6">
    <location>
        <begin position="12"/>
        <end position="334"/>
    </location>
</feature>
<protein>
    <submittedName>
        <fullName evidence="7">Adenosine deaminase</fullName>
    </submittedName>
</protein>
<evidence type="ECO:0000256" key="3">
    <source>
        <dbReference type="ARBA" id="ARBA00022723"/>
    </source>
</evidence>
<dbReference type="EMBL" id="BAAANY010000016">
    <property type="protein sequence ID" value="GAA1689100.1"/>
    <property type="molecule type" value="Genomic_DNA"/>
</dbReference>
<comment type="similarity">
    <text evidence="2">Belongs to the metallo-dependent hydrolases superfamily. Adenosine and AMP deaminases family.</text>
</comment>
<dbReference type="InterPro" id="IPR006330">
    <property type="entry name" value="Ado/ade_deaminase"/>
</dbReference>
<organism evidence="7 8">
    <name type="scientific">Fodinicola feengrottensis</name>
    <dbReference type="NCBI Taxonomy" id="435914"/>
    <lineage>
        <taxon>Bacteria</taxon>
        <taxon>Bacillati</taxon>
        <taxon>Actinomycetota</taxon>
        <taxon>Actinomycetes</taxon>
        <taxon>Mycobacteriales</taxon>
        <taxon>Fodinicola</taxon>
    </lineage>
</organism>
<dbReference type="Gene3D" id="3.20.20.140">
    <property type="entry name" value="Metal-dependent hydrolases"/>
    <property type="match status" value="1"/>
</dbReference>
<name>A0ABP4TJ98_9ACTN</name>
<comment type="caution">
    <text evidence="7">The sequence shown here is derived from an EMBL/GenBank/DDBJ whole genome shotgun (WGS) entry which is preliminary data.</text>
</comment>
<proteinExistence type="inferred from homology"/>
<dbReference type="RefSeq" id="WP_344312120.1">
    <property type="nucleotide sequence ID" value="NZ_BAAANY010000016.1"/>
</dbReference>
<comment type="cofactor">
    <cofactor evidence="1">
        <name>Zn(2+)</name>
        <dbReference type="ChEBI" id="CHEBI:29105"/>
    </cofactor>
</comment>
<sequence>MTDLKAFIAGLPKVELHVHHVGSASPRAVSALAARHEGTTAVPADPAALADYFTFSDFAHFIEVYQSVVALIRTTEDLHLLTYEVARDLAAQQVRYVELQVTPYTHFLAGIATQDLCAVIEDVRAIAAREFGVQMRWIFDIPGEYGIPSADVTLAAALGQRPDGLLGFGLGGPEIGHPRGTFQSYFDQAIAAGLHSVPHAGESTGPQTIWDALTLLRAERIGHGTHCMEDPKLVEHLAERQIPLEVSPTSNVCTRVVESYAQHPLPRMVEAGLLVTINSDDPPMFGTTLTHEYEVAADLLSLDAAGVAALAKNAVSASFADVSTKNQLTAEIDNYLSSTATNSPDPTGTSVE</sequence>
<evidence type="ECO:0000313" key="7">
    <source>
        <dbReference type="EMBL" id="GAA1689100.1"/>
    </source>
</evidence>
<dbReference type="Proteomes" id="UP001500618">
    <property type="component" value="Unassembled WGS sequence"/>
</dbReference>
<gene>
    <name evidence="7" type="ORF">GCM10009765_43140</name>
</gene>